<dbReference type="OrthoDB" id="416217at2759"/>
<evidence type="ECO:0000259" key="3">
    <source>
        <dbReference type="PROSITE" id="PS51203"/>
    </source>
</evidence>
<keyword evidence="5" id="KW-1185">Reference proteome</keyword>
<feature type="compositionally biased region" description="Basic and acidic residues" evidence="2">
    <location>
        <begin position="113"/>
        <end position="125"/>
    </location>
</feature>
<accession>D8LL35</accession>
<dbReference type="Pfam" id="PF14050">
    <property type="entry name" value="Nudc_N"/>
    <property type="match status" value="1"/>
</dbReference>
<dbReference type="Pfam" id="PF04969">
    <property type="entry name" value="CS"/>
    <property type="match status" value="2"/>
</dbReference>
<dbReference type="PANTHER" id="PTHR12356:SF17">
    <property type="entry name" value="CS DOMAIN-CONTAINING PROTEIN"/>
    <property type="match status" value="1"/>
</dbReference>
<dbReference type="PANTHER" id="PTHR12356">
    <property type="entry name" value="NUCLEAR MOVEMENT PROTEIN NUDC"/>
    <property type="match status" value="1"/>
</dbReference>
<dbReference type="GO" id="GO:0006457">
    <property type="term" value="P:protein folding"/>
    <property type="evidence" value="ECO:0007669"/>
    <property type="project" value="TreeGrafter"/>
</dbReference>
<feature type="region of interest" description="Disordered" evidence="2">
    <location>
        <begin position="84"/>
        <end position="190"/>
    </location>
</feature>
<evidence type="ECO:0000256" key="1">
    <source>
        <dbReference type="ARBA" id="ARBA00022553"/>
    </source>
</evidence>
<dbReference type="InParanoid" id="D8LL35"/>
<evidence type="ECO:0000313" key="5">
    <source>
        <dbReference type="Proteomes" id="UP000002630"/>
    </source>
</evidence>
<sequence>MAEVGQKFDDVLRNLAGQAGSLEALLGAFFSFLHRNTDFYVTFDPTKTARAGMGFPAGKAEKLLLRAFRSFPYKSYGVQDEQLPAAAGRGRGPTSAKEVAATKIGPAGGSISRKNDTRSSPRDTKAGGVDTAPGRGGRAPAPQSSAAAAAAAAAAPSLPSASTPGEGSVAPSSTTTPPPEPPTTANDKPAAAAAAAAGGVSVRYTKDGKQVPIGNGGVTDRYYWTQTVNEATVYVDVPPGTRSKDVSCVIQPRWLKLKVRGAGAAGGAGAAAAAAGAAAAGAAAAGAEDVVFDGELPSAVSREDSMWSLNDGKTVVISFEKTTKSWWKSVVEGDPEIDTSKVDSTTKISEYDGETQGAIRKIMFDQRQKSLGLPTSDELNADALLERAKVLPGSPFLPGGVLFEGDSGAGVVGGGGDGLGPDGVC</sequence>
<dbReference type="EMBL" id="FN649760">
    <property type="protein sequence ID" value="CBN79652.1"/>
    <property type="molecule type" value="Genomic_DNA"/>
</dbReference>
<evidence type="ECO:0000256" key="2">
    <source>
        <dbReference type="SAM" id="MobiDB-lite"/>
    </source>
</evidence>
<keyword evidence="1" id="KW-0597">Phosphoprotein</keyword>
<dbReference type="InterPro" id="IPR025934">
    <property type="entry name" value="NudC_N_dom"/>
</dbReference>
<dbReference type="CDD" id="cd06467">
    <property type="entry name" value="p23_NUDC_like"/>
    <property type="match status" value="1"/>
</dbReference>
<dbReference type="Gene3D" id="2.60.40.790">
    <property type="match status" value="1"/>
</dbReference>
<dbReference type="Proteomes" id="UP000002630">
    <property type="component" value="Unassembled WGS sequence"/>
</dbReference>
<dbReference type="InterPro" id="IPR037898">
    <property type="entry name" value="NudC_fam"/>
</dbReference>
<reference evidence="4 5" key="1">
    <citation type="journal article" date="2010" name="Nature">
        <title>The Ectocarpus genome and the independent evolution of multicellularity in brown algae.</title>
        <authorList>
            <person name="Cock J.M."/>
            <person name="Sterck L."/>
            <person name="Rouze P."/>
            <person name="Scornet D."/>
            <person name="Allen A.E."/>
            <person name="Amoutzias G."/>
            <person name="Anthouard V."/>
            <person name="Artiguenave F."/>
            <person name="Aury J.M."/>
            <person name="Badger J.H."/>
            <person name="Beszteri B."/>
            <person name="Billiau K."/>
            <person name="Bonnet E."/>
            <person name="Bothwell J.H."/>
            <person name="Bowler C."/>
            <person name="Boyen C."/>
            <person name="Brownlee C."/>
            <person name="Carrano C.J."/>
            <person name="Charrier B."/>
            <person name="Cho G.Y."/>
            <person name="Coelho S.M."/>
            <person name="Collen J."/>
            <person name="Corre E."/>
            <person name="Da Silva C."/>
            <person name="Delage L."/>
            <person name="Delaroque N."/>
            <person name="Dittami S.M."/>
            <person name="Doulbeau S."/>
            <person name="Elias M."/>
            <person name="Farnham G."/>
            <person name="Gachon C.M."/>
            <person name="Gschloessl B."/>
            <person name="Heesch S."/>
            <person name="Jabbari K."/>
            <person name="Jubin C."/>
            <person name="Kawai H."/>
            <person name="Kimura K."/>
            <person name="Kloareg B."/>
            <person name="Kupper F.C."/>
            <person name="Lang D."/>
            <person name="Le Bail A."/>
            <person name="Leblanc C."/>
            <person name="Lerouge P."/>
            <person name="Lohr M."/>
            <person name="Lopez P.J."/>
            <person name="Martens C."/>
            <person name="Maumus F."/>
            <person name="Michel G."/>
            <person name="Miranda-Saavedra D."/>
            <person name="Morales J."/>
            <person name="Moreau H."/>
            <person name="Motomura T."/>
            <person name="Nagasato C."/>
            <person name="Napoli C.A."/>
            <person name="Nelson D.R."/>
            <person name="Nyvall-Collen P."/>
            <person name="Peters A.F."/>
            <person name="Pommier C."/>
            <person name="Potin P."/>
            <person name="Poulain J."/>
            <person name="Quesneville H."/>
            <person name="Read B."/>
            <person name="Rensing S.A."/>
            <person name="Ritter A."/>
            <person name="Rousvoal S."/>
            <person name="Samanta M."/>
            <person name="Samson G."/>
            <person name="Schroeder D.C."/>
            <person name="Segurens B."/>
            <person name="Strittmatter M."/>
            <person name="Tonon T."/>
            <person name="Tregear J.W."/>
            <person name="Valentin K."/>
            <person name="von Dassow P."/>
            <person name="Yamagishi T."/>
            <person name="Van de Peer Y."/>
            <person name="Wincker P."/>
        </authorList>
    </citation>
    <scope>NUCLEOTIDE SEQUENCE [LARGE SCALE GENOMIC DNA]</scope>
    <source>
        <strain evidence="5">Ec32 / CCAP1310/4</strain>
    </source>
</reference>
<dbReference type="PROSITE" id="PS51203">
    <property type="entry name" value="CS"/>
    <property type="match status" value="1"/>
</dbReference>
<dbReference type="GO" id="GO:0051082">
    <property type="term" value="F:unfolded protein binding"/>
    <property type="evidence" value="ECO:0007669"/>
    <property type="project" value="TreeGrafter"/>
</dbReference>
<evidence type="ECO:0000313" key="4">
    <source>
        <dbReference type="EMBL" id="CBN79652.1"/>
    </source>
</evidence>
<dbReference type="AlphaFoldDB" id="D8LL35"/>
<dbReference type="SUPFAM" id="SSF49764">
    <property type="entry name" value="HSP20-like chaperones"/>
    <property type="match status" value="1"/>
</dbReference>
<proteinExistence type="predicted"/>
<dbReference type="InterPro" id="IPR008978">
    <property type="entry name" value="HSP20-like_chaperone"/>
</dbReference>
<protein>
    <recommendedName>
        <fullName evidence="3">CS domain-containing protein</fullName>
    </recommendedName>
</protein>
<dbReference type="InterPro" id="IPR007052">
    <property type="entry name" value="CS_dom"/>
</dbReference>
<name>D8LL35_ECTSI</name>
<feature type="compositionally biased region" description="Low complexity" evidence="2">
    <location>
        <begin position="139"/>
        <end position="164"/>
    </location>
</feature>
<organism evidence="4 5">
    <name type="scientific">Ectocarpus siliculosus</name>
    <name type="common">Brown alga</name>
    <name type="synonym">Conferva siliculosa</name>
    <dbReference type="NCBI Taxonomy" id="2880"/>
    <lineage>
        <taxon>Eukaryota</taxon>
        <taxon>Sar</taxon>
        <taxon>Stramenopiles</taxon>
        <taxon>Ochrophyta</taxon>
        <taxon>PX clade</taxon>
        <taxon>Phaeophyceae</taxon>
        <taxon>Ectocarpales</taxon>
        <taxon>Ectocarpaceae</taxon>
        <taxon>Ectocarpus</taxon>
    </lineage>
</organism>
<gene>
    <name evidence="4" type="ORF">Esi_0321_0010</name>
</gene>
<dbReference type="STRING" id="2880.D8LL35"/>
<dbReference type="eggNOG" id="KOG2265">
    <property type="taxonomic scope" value="Eukaryota"/>
</dbReference>
<dbReference type="GO" id="GO:0005737">
    <property type="term" value="C:cytoplasm"/>
    <property type="evidence" value="ECO:0007669"/>
    <property type="project" value="TreeGrafter"/>
</dbReference>
<feature type="domain" description="CS" evidence="3">
    <location>
        <begin position="217"/>
        <end position="331"/>
    </location>
</feature>